<dbReference type="PANTHER" id="PTHR21206">
    <property type="entry name" value="SLD5 PROTEIN"/>
    <property type="match status" value="1"/>
</dbReference>
<dbReference type="CDD" id="cd11711">
    <property type="entry name" value="GINS_A_Sld5"/>
    <property type="match status" value="1"/>
</dbReference>
<feature type="domain" description="DNA replication complex GINS protein SLD5 C-terminal" evidence="10">
    <location>
        <begin position="174"/>
        <end position="221"/>
    </location>
</feature>
<dbReference type="Pfam" id="PF16922">
    <property type="entry name" value="SLD5_C"/>
    <property type="match status" value="1"/>
</dbReference>
<dbReference type="InterPro" id="IPR036224">
    <property type="entry name" value="GINS_bundle-like_dom_sf"/>
</dbReference>
<evidence type="ECO:0000256" key="4">
    <source>
        <dbReference type="ARBA" id="ARBA00014804"/>
    </source>
</evidence>
<comment type="caution">
    <text evidence="11">The sequence shown here is derived from an EMBL/GenBank/DDBJ whole genome shotgun (WGS) entry which is preliminary data.</text>
</comment>
<dbReference type="InterPro" id="IPR008591">
    <property type="entry name" value="GINS_Sld5"/>
</dbReference>
<feature type="coiled-coil region" evidence="8">
    <location>
        <begin position="50"/>
        <end position="77"/>
    </location>
</feature>
<dbReference type="PIRSF" id="PIRSF007764">
    <property type="entry name" value="Sld5"/>
    <property type="match status" value="1"/>
</dbReference>
<dbReference type="SUPFAM" id="SSF160059">
    <property type="entry name" value="PriA/YqbF domain"/>
    <property type="match status" value="1"/>
</dbReference>
<dbReference type="SUPFAM" id="SSF158573">
    <property type="entry name" value="GINS helical bundle-like"/>
    <property type="match status" value="1"/>
</dbReference>
<accession>A0A9W7DID9</accession>
<sequence>MDFNDILKDFETTSRSRLRSDDTLRTEDLQALTQAWIQERTIPEVLPYEEDLLERILERMRKQIEFIELNSIELQKHEREIKLLLVIVESELDRVQFLIRSYVRTRLMKIDQFSVYIRSNEQELKKLSDNETVYMERHLDLLMELYNRQFLKNLPESLQALDEGGGLVNMVEKPDLHKPVFVKCGENGMVMIEGEEVELEKEGIYVMRYSAVKELVKMGSMIVL</sequence>
<keyword evidence="8" id="KW-0175">Coiled coil</keyword>
<evidence type="ECO:0000256" key="3">
    <source>
        <dbReference type="ARBA" id="ARBA00011352"/>
    </source>
</evidence>
<dbReference type="EMBL" id="BSXU01000869">
    <property type="protein sequence ID" value="GMG21979.1"/>
    <property type="molecule type" value="Genomic_DNA"/>
</dbReference>
<dbReference type="Gene3D" id="1.20.58.1030">
    <property type="match status" value="1"/>
</dbReference>
<dbReference type="GO" id="GO:0000727">
    <property type="term" value="P:double-strand break repair via break-induced replication"/>
    <property type="evidence" value="ECO:0007669"/>
    <property type="project" value="TreeGrafter"/>
</dbReference>
<evidence type="ECO:0000259" key="10">
    <source>
        <dbReference type="Pfam" id="PF16922"/>
    </source>
</evidence>
<dbReference type="OrthoDB" id="338231at2759"/>
<protein>
    <recommendedName>
        <fullName evidence="4 7">DNA replication complex GINS protein SLD5</fullName>
    </recommendedName>
</protein>
<comment type="function">
    <text evidence="7">The GINS complex plays an essential role in the initiation of DNA replication.</text>
</comment>
<name>A0A9W7DID9_AMBMO</name>
<proteinExistence type="inferred from homology"/>
<dbReference type="PANTHER" id="PTHR21206:SF0">
    <property type="entry name" value="DNA REPLICATION COMPLEX GINS PROTEIN SLD5"/>
    <property type="match status" value="1"/>
</dbReference>
<evidence type="ECO:0000313" key="12">
    <source>
        <dbReference type="Proteomes" id="UP001165063"/>
    </source>
</evidence>
<evidence type="ECO:0000256" key="1">
    <source>
        <dbReference type="ARBA" id="ARBA00004123"/>
    </source>
</evidence>
<keyword evidence="5 7" id="KW-0235">DNA replication</keyword>
<dbReference type="InterPro" id="IPR038749">
    <property type="entry name" value="Sld5_GINS_A"/>
</dbReference>
<dbReference type="GO" id="GO:0000811">
    <property type="term" value="C:GINS complex"/>
    <property type="evidence" value="ECO:0007669"/>
    <property type="project" value="UniProtKB-UniRule"/>
</dbReference>
<evidence type="ECO:0000256" key="6">
    <source>
        <dbReference type="ARBA" id="ARBA00023242"/>
    </source>
</evidence>
<dbReference type="Pfam" id="PF05916">
    <property type="entry name" value="Sld5"/>
    <property type="match status" value="1"/>
</dbReference>
<evidence type="ECO:0000256" key="7">
    <source>
        <dbReference type="PIRNR" id="PIRNR007764"/>
    </source>
</evidence>
<evidence type="ECO:0000313" key="11">
    <source>
        <dbReference type="EMBL" id="GMG21979.1"/>
    </source>
</evidence>
<dbReference type="GO" id="GO:0006261">
    <property type="term" value="P:DNA-templated DNA replication"/>
    <property type="evidence" value="ECO:0007669"/>
    <property type="project" value="InterPro"/>
</dbReference>
<feature type="domain" description="GINS subunit" evidence="9">
    <location>
        <begin position="52"/>
        <end position="148"/>
    </location>
</feature>
<dbReference type="Proteomes" id="UP001165063">
    <property type="component" value="Unassembled WGS sequence"/>
</dbReference>
<keyword evidence="6 7" id="KW-0539">Nucleus</keyword>
<keyword evidence="12" id="KW-1185">Reference proteome</keyword>
<dbReference type="AlphaFoldDB" id="A0A9W7DID9"/>
<dbReference type="InterPro" id="IPR031633">
    <property type="entry name" value="SLD5_C"/>
</dbReference>
<evidence type="ECO:0000256" key="5">
    <source>
        <dbReference type="ARBA" id="ARBA00022705"/>
    </source>
</evidence>
<evidence type="ECO:0000256" key="8">
    <source>
        <dbReference type="SAM" id="Coils"/>
    </source>
</evidence>
<evidence type="ECO:0000256" key="2">
    <source>
        <dbReference type="ARBA" id="ARBA00008187"/>
    </source>
</evidence>
<dbReference type="InterPro" id="IPR021151">
    <property type="entry name" value="GINS_A"/>
</dbReference>
<reference evidence="11" key="1">
    <citation type="submission" date="2023-04" db="EMBL/GenBank/DDBJ databases">
        <title>Ambrosiozyma monospora NBRC 1965.</title>
        <authorList>
            <person name="Ichikawa N."/>
            <person name="Sato H."/>
            <person name="Tonouchi N."/>
        </authorList>
    </citation>
    <scope>NUCLEOTIDE SEQUENCE</scope>
    <source>
        <strain evidence="11">NBRC 1965</strain>
    </source>
</reference>
<organism evidence="11 12">
    <name type="scientific">Ambrosiozyma monospora</name>
    <name type="common">Yeast</name>
    <name type="synonym">Endomycopsis monosporus</name>
    <dbReference type="NCBI Taxonomy" id="43982"/>
    <lineage>
        <taxon>Eukaryota</taxon>
        <taxon>Fungi</taxon>
        <taxon>Dikarya</taxon>
        <taxon>Ascomycota</taxon>
        <taxon>Saccharomycotina</taxon>
        <taxon>Pichiomycetes</taxon>
        <taxon>Pichiales</taxon>
        <taxon>Pichiaceae</taxon>
        <taxon>Ambrosiozyma</taxon>
    </lineage>
</organism>
<comment type="subcellular location">
    <subcellularLocation>
        <location evidence="1 7">Nucleus</location>
    </subcellularLocation>
</comment>
<comment type="similarity">
    <text evidence="2 7">Belongs to the GINS4/SLD5 family.</text>
</comment>
<evidence type="ECO:0000259" key="9">
    <source>
        <dbReference type="Pfam" id="PF05916"/>
    </source>
</evidence>
<gene>
    <name evidence="11" type="ORF">Amon01_000240100</name>
</gene>
<comment type="subunit">
    <text evidence="3">Component of the GINS complex which is a heterotetramer of SLD5, PSF1, PSF2 and PSF3.</text>
</comment>